<keyword evidence="5" id="KW-0378">Hydrolase</keyword>
<dbReference type="GO" id="GO:0008237">
    <property type="term" value="F:metallopeptidase activity"/>
    <property type="evidence" value="ECO:0007669"/>
    <property type="project" value="UniProtKB-KW"/>
</dbReference>
<feature type="signal peptide" evidence="10">
    <location>
        <begin position="1"/>
        <end position="18"/>
    </location>
</feature>
<comment type="similarity">
    <text evidence="1">Belongs to the peptidase M43B family.</text>
</comment>
<name>A0A543ILW1_9ACTN</name>
<accession>A0A543ILW1</accession>
<evidence type="ECO:0000256" key="8">
    <source>
        <dbReference type="ARBA" id="ARBA00023157"/>
    </source>
</evidence>
<dbReference type="CDD" id="cd04275">
    <property type="entry name" value="ZnMc_pappalysin_like"/>
    <property type="match status" value="1"/>
</dbReference>
<keyword evidence="8" id="KW-1015">Disulfide bond</keyword>
<comment type="caution">
    <text evidence="12">The sequence shown here is derived from an EMBL/GenBank/DDBJ whole genome shotgun (WGS) entry which is preliminary data.</text>
</comment>
<evidence type="ECO:0000313" key="13">
    <source>
        <dbReference type="Proteomes" id="UP000316706"/>
    </source>
</evidence>
<protein>
    <submittedName>
        <fullName evidence="12">Pregnancy-associated plasma protein-A</fullName>
    </submittedName>
</protein>
<dbReference type="PANTHER" id="PTHR47466">
    <property type="match status" value="1"/>
</dbReference>
<feature type="compositionally biased region" description="Basic residues" evidence="9">
    <location>
        <begin position="41"/>
        <end position="53"/>
    </location>
</feature>
<evidence type="ECO:0000259" key="11">
    <source>
        <dbReference type="Pfam" id="PF05572"/>
    </source>
</evidence>
<dbReference type="RefSeq" id="WP_246077591.1">
    <property type="nucleotide sequence ID" value="NZ_VFPO01000001.1"/>
</dbReference>
<evidence type="ECO:0000256" key="4">
    <source>
        <dbReference type="ARBA" id="ARBA00022729"/>
    </source>
</evidence>
<keyword evidence="13" id="KW-1185">Reference proteome</keyword>
<evidence type="ECO:0000256" key="5">
    <source>
        <dbReference type="ARBA" id="ARBA00022801"/>
    </source>
</evidence>
<feature type="chain" id="PRO_5039679329" evidence="10">
    <location>
        <begin position="19"/>
        <end position="318"/>
    </location>
</feature>
<keyword evidence="3" id="KW-0479">Metal-binding</keyword>
<evidence type="ECO:0000256" key="6">
    <source>
        <dbReference type="ARBA" id="ARBA00022833"/>
    </source>
</evidence>
<feature type="compositionally biased region" description="Basic and acidic residues" evidence="9">
    <location>
        <begin position="254"/>
        <end position="268"/>
    </location>
</feature>
<dbReference type="GO" id="GO:0006508">
    <property type="term" value="P:proteolysis"/>
    <property type="evidence" value="ECO:0007669"/>
    <property type="project" value="UniProtKB-KW"/>
</dbReference>
<keyword evidence="4 10" id="KW-0732">Signal</keyword>
<dbReference type="InterPro" id="IPR008754">
    <property type="entry name" value="Peptidase_M43"/>
</dbReference>
<gene>
    <name evidence="12" type="ORF">FHX41_5342</name>
</gene>
<dbReference type="AlphaFoldDB" id="A0A543ILW1"/>
<organism evidence="12 13">
    <name type="scientific">Actinomadura hallensis</name>
    <dbReference type="NCBI Taxonomy" id="337895"/>
    <lineage>
        <taxon>Bacteria</taxon>
        <taxon>Bacillati</taxon>
        <taxon>Actinomycetota</taxon>
        <taxon>Actinomycetes</taxon>
        <taxon>Streptosporangiales</taxon>
        <taxon>Thermomonosporaceae</taxon>
        <taxon>Actinomadura</taxon>
    </lineage>
</organism>
<keyword evidence="2" id="KW-0645">Protease</keyword>
<evidence type="ECO:0000256" key="1">
    <source>
        <dbReference type="ARBA" id="ARBA00008721"/>
    </source>
</evidence>
<keyword evidence="6" id="KW-0862">Zinc</keyword>
<evidence type="ECO:0000256" key="10">
    <source>
        <dbReference type="SAM" id="SignalP"/>
    </source>
</evidence>
<dbReference type="SUPFAM" id="SSF55486">
    <property type="entry name" value="Metalloproteases ('zincins'), catalytic domain"/>
    <property type="match status" value="1"/>
</dbReference>
<evidence type="ECO:0000256" key="3">
    <source>
        <dbReference type="ARBA" id="ARBA00022723"/>
    </source>
</evidence>
<evidence type="ECO:0000256" key="7">
    <source>
        <dbReference type="ARBA" id="ARBA00023049"/>
    </source>
</evidence>
<sequence length="318" mass="35028">MKLLAATVLLAAFVPAMPSTPSTPRPTAETLSQDDCTHAHTSARLRPGAHGHRDRNELTPGQAETVERQLNRILRSLGLGPADETSARRSREHLRTAQQINIPVHFHVLHDGANGNVSDALVERQISTLNDSYGGRNGGADTRISFELREVTRTDNAAWFKDPERYEATYKPTLRKGDKGTLNLYSADTGSALLGWSTFPWKYEAEPNMDGVTVHYGSMPGAHIENFNKGFSATHEVGHWLGLYHTFQDGCGGEGDRVADTPDQRDPTHGCPSGKDTCPSPGLDPVNNYMDYSYDTCMTSFTAGQGSRMHKVWTAYRR</sequence>
<dbReference type="EMBL" id="VFPO01000001">
    <property type="protein sequence ID" value="TQM71573.1"/>
    <property type="molecule type" value="Genomic_DNA"/>
</dbReference>
<evidence type="ECO:0000256" key="9">
    <source>
        <dbReference type="SAM" id="MobiDB-lite"/>
    </source>
</evidence>
<dbReference type="Gene3D" id="3.40.390.10">
    <property type="entry name" value="Collagenase (Catalytic Domain)"/>
    <property type="match status" value="1"/>
</dbReference>
<evidence type="ECO:0000313" key="12">
    <source>
        <dbReference type="EMBL" id="TQM71573.1"/>
    </source>
</evidence>
<feature type="region of interest" description="Disordered" evidence="9">
    <location>
        <begin position="16"/>
        <end position="62"/>
    </location>
</feature>
<feature type="region of interest" description="Disordered" evidence="9">
    <location>
        <begin position="254"/>
        <end position="279"/>
    </location>
</feature>
<dbReference type="Pfam" id="PF05572">
    <property type="entry name" value="Peptidase_M43"/>
    <property type="match status" value="1"/>
</dbReference>
<dbReference type="Proteomes" id="UP000316706">
    <property type="component" value="Unassembled WGS sequence"/>
</dbReference>
<reference evidence="12 13" key="1">
    <citation type="submission" date="2019-06" db="EMBL/GenBank/DDBJ databases">
        <title>Sequencing the genomes of 1000 actinobacteria strains.</title>
        <authorList>
            <person name="Klenk H.-P."/>
        </authorList>
    </citation>
    <scope>NUCLEOTIDE SEQUENCE [LARGE SCALE GENOMIC DNA]</scope>
    <source>
        <strain evidence="12 13">DSM 45043</strain>
    </source>
</reference>
<dbReference type="PANTHER" id="PTHR47466:SF1">
    <property type="entry name" value="METALLOPROTEASE MEP1 (AFU_ORTHOLOGUE AFUA_1G07730)-RELATED"/>
    <property type="match status" value="1"/>
</dbReference>
<keyword evidence="7" id="KW-0482">Metalloprotease</keyword>
<proteinExistence type="inferred from homology"/>
<evidence type="ECO:0000256" key="2">
    <source>
        <dbReference type="ARBA" id="ARBA00022670"/>
    </source>
</evidence>
<dbReference type="InterPro" id="IPR024079">
    <property type="entry name" value="MetalloPept_cat_dom_sf"/>
</dbReference>
<dbReference type="GO" id="GO:0046872">
    <property type="term" value="F:metal ion binding"/>
    <property type="evidence" value="ECO:0007669"/>
    <property type="project" value="UniProtKB-KW"/>
</dbReference>
<feature type="domain" description="Peptidase M43 pregnancy-associated plasma-A" evidence="11">
    <location>
        <begin position="225"/>
        <end position="312"/>
    </location>
</feature>